<feature type="transmembrane region" description="Helical" evidence="1">
    <location>
        <begin position="20"/>
        <end position="39"/>
    </location>
</feature>
<reference evidence="2" key="2">
    <citation type="submission" date="2014-09" db="EMBL/GenBank/DDBJ databases">
        <authorList>
            <person name="Aslett A.Martin."/>
        </authorList>
    </citation>
    <scope>NUCLEOTIDE SEQUENCE</scope>
    <source>
        <strain evidence="2">ED321 Heterogonic</strain>
    </source>
</reference>
<keyword evidence="3" id="KW-1185">Reference proteome</keyword>
<accession>A0A090N102</accession>
<evidence type="ECO:0000256" key="1">
    <source>
        <dbReference type="SAM" id="Phobius"/>
    </source>
</evidence>
<dbReference type="Proteomes" id="UP000035682">
    <property type="component" value="Unplaced"/>
</dbReference>
<dbReference type="WormBase" id="SRAE_X000090700">
    <property type="protein sequence ID" value="SRP08984"/>
    <property type="gene ID" value="WBGene00266469"/>
</dbReference>
<dbReference type="EMBL" id="LN609530">
    <property type="protein sequence ID" value="CEF71583.1"/>
    <property type="molecule type" value="Genomic_DNA"/>
</dbReference>
<dbReference type="AlphaFoldDB" id="A0A090N102"/>
<keyword evidence="1" id="KW-0812">Transmembrane</keyword>
<reference evidence="3" key="1">
    <citation type="submission" date="2014-09" db="EMBL/GenBank/DDBJ databases">
        <authorList>
            <person name="Martin A.A."/>
        </authorList>
    </citation>
    <scope>NUCLEOTIDE SEQUENCE</scope>
    <source>
        <strain evidence="3">ED321</strain>
    </source>
</reference>
<keyword evidence="1" id="KW-0472">Membrane</keyword>
<dbReference type="CTD" id="36383963"/>
<reference evidence="4" key="3">
    <citation type="submission" date="2020-12" db="UniProtKB">
        <authorList>
            <consortium name="WormBaseParasite"/>
        </authorList>
    </citation>
    <scope>IDENTIFICATION</scope>
</reference>
<keyword evidence="1" id="KW-1133">Transmembrane helix</keyword>
<evidence type="ECO:0000313" key="3">
    <source>
        <dbReference type="Proteomes" id="UP000035682"/>
    </source>
</evidence>
<dbReference type="GeneID" id="36383963"/>
<evidence type="ECO:0000313" key="5">
    <source>
        <dbReference type="WormBase" id="SRAE_X000090700"/>
    </source>
</evidence>
<evidence type="ECO:0000313" key="2">
    <source>
        <dbReference type="EMBL" id="CEF71583.1"/>
    </source>
</evidence>
<gene>
    <name evidence="2 4 5" type="ORF">SRAE_X000090700</name>
</gene>
<name>A0A090N102_STRRB</name>
<proteinExistence type="predicted"/>
<organism evidence="2">
    <name type="scientific">Strongyloides ratti</name>
    <name type="common">Parasitic roundworm</name>
    <dbReference type="NCBI Taxonomy" id="34506"/>
    <lineage>
        <taxon>Eukaryota</taxon>
        <taxon>Metazoa</taxon>
        <taxon>Ecdysozoa</taxon>
        <taxon>Nematoda</taxon>
        <taxon>Chromadorea</taxon>
        <taxon>Rhabditida</taxon>
        <taxon>Tylenchina</taxon>
        <taxon>Panagrolaimomorpha</taxon>
        <taxon>Strongyloidoidea</taxon>
        <taxon>Strongyloididae</taxon>
        <taxon>Strongyloides</taxon>
    </lineage>
</organism>
<evidence type="ECO:0000313" key="4">
    <source>
        <dbReference type="WBParaSite" id="SRAE_X000090700.1"/>
    </source>
</evidence>
<sequence length="87" mass="10151">MQKMNTRVRTWKPFPLPNWVVSIIVAFVFLYSITFLMLAETNFYILIGMSSFLALLVIIFYGIGFLSVLGMFFMNYDNEISIIDEFS</sequence>
<dbReference type="RefSeq" id="XP_024510779.1">
    <property type="nucleotide sequence ID" value="XM_024645308.1"/>
</dbReference>
<protein>
    <submittedName>
        <fullName evidence="4">NADH dehydrogenase subunit 6</fullName>
    </submittedName>
</protein>
<feature type="transmembrane region" description="Helical" evidence="1">
    <location>
        <begin position="45"/>
        <end position="73"/>
    </location>
</feature>
<dbReference type="WBParaSite" id="SRAE_X000090700.1">
    <property type="protein sequence ID" value="SRAE_X000090700.1"/>
    <property type="gene ID" value="WBGene00266469"/>
</dbReference>